<feature type="transmembrane region" description="Helical" evidence="5">
    <location>
        <begin position="45"/>
        <end position="70"/>
    </location>
</feature>
<keyword evidence="2 5" id="KW-0812">Transmembrane</keyword>
<keyword evidence="3 5" id="KW-1133">Transmembrane helix</keyword>
<dbReference type="PANTHER" id="PTHR35529:SF2">
    <property type="entry name" value="SPORULATION PROTEIN YTAF-RELATED"/>
    <property type="match status" value="1"/>
</dbReference>
<evidence type="ECO:0000256" key="2">
    <source>
        <dbReference type="ARBA" id="ARBA00022692"/>
    </source>
</evidence>
<protein>
    <recommendedName>
        <fullName evidence="8">Sporulation membrane protein YtaF</fullName>
    </recommendedName>
</protein>
<feature type="transmembrane region" description="Helical" evidence="5">
    <location>
        <begin position="235"/>
        <end position="253"/>
    </location>
</feature>
<comment type="caution">
    <text evidence="6">The sequence shown here is derived from an EMBL/GenBank/DDBJ whole genome shotgun (WGS) entry which is preliminary data.</text>
</comment>
<dbReference type="Proteomes" id="UP000446348">
    <property type="component" value="Unassembled WGS sequence"/>
</dbReference>
<accession>A0A845RJY8</accession>
<keyword evidence="4 5" id="KW-0472">Membrane</keyword>
<organism evidence="6 7">
    <name type="scientific">Anaerotruncus colihominis</name>
    <dbReference type="NCBI Taxonomy" id="169435"/>
    <lineage>
        <taxon>Bacteria</taxon>
        <taxon>Bacillati</taxon>
        <taxon>Bacillota</taxon>
        <taxon>Clostridia</taxon>
        <taxon>Eubacteriales</taxon>
        <taxon>Oscillospiraceae</taxon>
        <taxon>Anaerotruncus</taxon>
    </lineage>
</organism>
<reference evidence="6 7" key="1">
    <citation type="submission" date="2018-08" db="EMBL/GenBank/DDBJ databases">
        <title>Murine metabolic-syndrome-specific gut microbial biobank.</title>
        <authorList>
            <person name="Liu C."/>
        </authorList>
    </citation>
    <scope>NUCLEOTIDE SEQUENCE [LARGE SCALE GENOMIC DNA]</scope>
    <source>
        <strain evidence="6 7">X69</strain>
    </source>
</reference>
<evidence type="ECO:0008006" key="8">
    <source>
        <dbReference type="Google" id="ProtNLM"/>
    </source>
</evidence>
<evidence type="ECO:0000256" key="1">
    <source>
        <dbReference type="ARBA" id="ARBA00022475"/>
    </source>
</evidence>
<feature type="transmembrane region" description="Helical" evidence="5">
    <location>
        <begin position="176"/>
        <end position="197"/>
    </location>
</feature>
<sequence>MPAPLLEPAYLRAIWTVYKAIPFKAFSPKPGKSIVWNEHCTGWCFINMLVLLTALALSADGFAAGAAFGMRGVKIGAAAKGAIALLSTAFAAAAILLGGALGTFLPAWLGRAAGALILIVLGLTSCIRALLPPKPQRPPRPPLRRRFRALGLTILVIREPAAGDLDGSGAIDIGEALLLGFSLSVDMLGAGVGLALAGAGSVWLPPAVGMIQTICLTLGAFAGRMLARLPVSKRALACAAGLLLAGLGAARLLL</sequence>
<gene>
    <name evidence="6" type="ORF">D3Z39_15965</name>
</gene>
<proteinExistence type="predicted"/>
<evidence type="ECO:0000313" key="6">
    <source>
        <dbReference type="EMBL" id="NBI80326.1"/>
    </source>
</evidence>
<evidence type="ECO:0000256" key="4">
    <source>
        <dbReference type="ARBA" id="ARBA00023136"/>
    </source>
</evidence>
<feature type="transmembrane region" description="Helical" evidence="5">
    <location>
        <begin position="82"/>
        <end position="102"/>
    </location>
</feature>
<evidence type="ECO:0000256" key="3">
    <source>
        <dbReference type="ARBA" id="ARBA00022989"/>
    </source>
</evidence>
<evidence type="ECO:0000256" key="5">
    <source>
        <dbReference type="SAM" id="Phobius"/>
    </source>
</evidence>
<dbReference type="InterPro" id="IPR003810">
    <property type="entry name" value="Mntp/YtaF"/>
</dbReference>
<dbReference type="EMBL" id="QXWZ01000045">
    <property type="protein sequence ID" value="NBI80326.1"/>
    <property type="molecule type" value="Genomic_DNA"/>
</dbReference>
<dbReference type="AlphaFoldDB" id="A0A845RJY8"/>
<dbReference type="PANTHER" id="PTHR35529">
    <property type="entry name" value="MANGANESE EFFLUX PUMP MNTP-RELATED"/>
    <property type="match status" value="1"/>
</dbReference>
<evidence type="ECO:0000313" key="7">
    <source>
        <dbReference type="Proteomes" id="UP000446348"/>
    </source>
</evidence>
<name>A0A845RJY8_9FIRM</name>
<feature type="transmembrane region" description="Helical" evidence="5">
    <location>
        <begin position="203"/>
        <end position="223"/>
    </location>
</feature>
<feature type="transmembrane region" description="Helical" evidence="5">
    <location>
        <begin position="108"/>
        <end position="131"/>
    </location>
</feature>
<keyword evidence="1" id="KW-1003">Cell membrane</keyword>